<dbReference type="Pfam" id="PF23343">
    <property type="entry name" value="REP_ORF2-G2P"/>
    <property type="match status" value="1"/>
</dbReference>
<keyword evidence="3" id="KW-1185">Reference proteome</keyword>
<evidence type="ECO:0000313" key="2">
    <source>
        <dbReference type="EMBL" id="GBR76114.1"/>
    </source>
</evidence>
<dbReference type="EMBL" id="BGZO01000016">
    <property type="protein sequence ID" value="GBR76114.1"/>
    <property type="molecule type" value="Genomic_DNA"/>
</dbReference>
<protein>
    <recommendedName>
        <fullName evidence="1">Replication-associated protein ORF2/G2P domain-containing protein</fullName>
    </recommendedName>
</protein>
<dbReference type="Proteomes" id="UP000275925">
    <property type="component" value="Unassembled WGS sequence"/>
</dbReference>
<reference evidence="2 3" key="1">
    <citation type="journal article" date="2019" name="ISME J.">
        <title>Genome analyses of uncultured TG2/ZB3 bacteria in 'Margulisbacteria' specifically attached to ectosymbiotic spirochetes of protists in the termite gut.</title>
        <authorList>
            <person name="Utami Y.D."/>
            <person name="Kuwahara H."/>
            <person name="Igai K."/>
            <person name="Murakami T."/>
            <person name="Sugaya K."/>
            <person name="Morikawa T."/>
            <person name="Nagura Y."/>
            <person name="Yuki M."/>
            <person name="Deevong P."/>
            <person name="Inoue T."/>
            <person name="Kihara K."/>
            <person name="Lo N."/>
            <person name="Yamada A."/>
            <person name="Ohkuma M."/>
            <person name="Hongoh Y."/>
        </authorList>
    </citation>
    <scope>NUCLEOTIDE SEQUENCE [LARGE SCALE GENOMIC DNA]</scope>
    <source>
        <strain evidence="2">NkOx7-02</strain>
    </source>
</reference>
<evidence type="ECO:0000313" key="3">
    <source>
        <dbReference type="Proteomes" id="UP000275925"/>
    </source>
</evidence>
<comment type="caution">
    <text evidence="2">The sequence shown here is derived from an EMBL/GenBank/DDBJ whole genome shotgun (WGS) entry which is preliminary data.</text>
</comment>
<accession>A0A388THE4</accession>
<dbReference type="InterPro" id="IPR056906">
    <property type="entry name" value="ORF2/G2P_dom"/>
</dbReference>
<gene>
    <name evidence="2" type="ORF">NO2_0721</name>
</gene>
<name>A0A388THE4_9BACT</name>
<feature type="domain" description="Replication-associated protein ORF2/G2P" evidence="1">
    <location>
        <begin position="80"/>
        <end position="198"/>
    </location>
</feature>
<dbReference type="AlphaFoldDB" id="A0A388THE4"/>
<proteinExistence type="predicted"/>
<organism evidence="2 3">
    <name type="scientific">Candidatus Termititenax persephonae</name>
    <dbReference type="NCBI Taxonomy" id="2218525"/>
    <lineage>
        <taxon>Bacteria</taxon>
        <taxon>Bacillati</taxon>
        <taxon>Candidatus Margulisiibacteriota</taxon>
        <taxon>Candidatus Termititenacia</taxon>
        <taxon>Candidatus Termititenacales</taxon>
        <taxon>Candidatus Termititenacaceae</taxon>
        <taxon>Candidatus Termititenax</taxon>
    </lineage>
</organism>
<evidence type="ECO:0000259" key="1">
    <source>
        <dbReference type="Pfam" id="PF23343"/>
    </source>
</evidence>
<sequence length="410" mass="49361">MCLNPKYAYKVQDNKFNWGTLRMSKYRLQFISKNQYYKAKAEGKNPMEIPCEKCIECKAKNAQAWAARAYLESTKYKNGIFLTLSYNDENLPIGKLGNPTLKKEDITLFKKRLRKTLGKTEIRTFECGEYGEKRGRPHYHMIIWNYKPEDGRVIKQNISGDTLWASTKLEKIWGKGIILYGNVTYESAAYVARYVNKKREKKQLMKDQENVYINMSRKRGIGLDAWENYKKKYQELDGIYIPTKNGTKIIKIPRYFIKKWETELKEREETEIKEMTKGLIKKQMLWKEIQKLTLKKIKDYMKDQAEICEEHERIYHKMREARRKELKKLARYWNKQNEETIRGITTRNQIWRQWWEATPLYLAQEQRRVQLEINKQLILEKTSLSEREYDEQHKRIVIEKLCRLKRGLDN</sequence>